<comment type="caution">
    <text evidence="1">The sequence shown here is derived from an EMBL/GenBank/DDBJ whole genome shotgun (WGS) entry which is preliminary data.</text>
</comment>
<dbReference type="PANTHER" id="PTHR43747">
    <property type="entry name" value="FAD-BINDING PROTEIN"/>
    <property type="match status" value="1"/>
</dbReference>
<dbReference type="SUPFAM" id="SSF51905">
    <property type="entry name" value="FAD/NAD(P)-binding domain"/>
    <property type="match status" value="1"/>
</dbReference>
<dbReference type="PIRSF" id="PIRSF011396">
    <property type="entry name" value="Trp_halogenase"/>
    <property type="match status" value="1"/>
</dbReference>
<proteinExistence type="predicted"/>
<keyword evidence="2" id="KW-1185">Reference proteome</keyword>
<dbReference type="RefSeq" id="WP_233375191.1">
    <property type="nucleotide sequence ID" value="NZ_JAJTWU010000012.1"/>
</dbReference>
<sequence>MSQKFQRIVVIGGGSAGWMSAVALATGLKERVSVEVVESEDIGILGVGEATFPSIRNFNQLIGIDEAEFLRATHGTYKLGIRFCDWLDVGSDYFHTFGHFGTLSGSQALWAQHRRMALAEPLGMQCLPTVMAMRGCFVLPGDQAEFKYAYHFDAVQYAAFLRQLAMRRGASRTQGRIVDVARRADGAVTAVLLEDGRRIDGDFFIDCSGFHALLLGRTLAEPFVDFSHWLPVDGAWACPCERRGDGITPYTTATALEGGWAWRIPLQNRTGHGHVFASRFIDVERAREQLLARLDGPAVAEPRLLRFKTGHRERFWVHNVVAIGLSAGFLEPLESTSLYLIQDGIGRLMTLLSEGRPLDDEARTDFNEGSVRRFARIRDFILLHYCLTRRRDSELWRHVASMPLPETLAFRIELWRRYGVLHEYDEDGFDASSWLAIHAGMAHWPEREDPVLTEVPRQRALAALQCRRDAIAAAVERMPEHHRMLHHVLTARPGRSR</sequence>
<dbReference type="PANTHER" id="PTHR43747:SF4">
    <property type="entry name" value="FLAVIN-DEPENDENT TRYPTOPHAN HALOGENASE"/>
    <property type="match status" value="1"/>
</dbReference>
<accession>A0ABS8Y0L8</accession>
<dbReference type="Pfam" id="PF04820">
    <property type="entry name" value="Trp_halogenase"/>
    <property type="match status" value="1"/>
</dbReference>
<evidence type="ECO:0000313" key="2">
    <source>
        <dbReference type="Proteomes" id="UP001200741"/>
    </source>
</evidence>
<protein>
    <submittedName>
        <fullName evidence="1">Tryptophan 7-halogenase</fullName>
    </submittedName>
</protein>
<dbReference type="InterPro" id="IPR036188">
    <property type="entry name" value="FAD/NAD-bd_sf"/>
</dbReference>
<name>A0ABS8Y0L8_9BURK</name>
<dbReference type="InterPro" id="IPR006905">
    <property type="entry name" value="Flavin_halogenase"/>
</dbReference>
<evidence type="ECO:0000313" key="1">
    <source>
        <dbReference type="EMBL" id="MCE4557813.1"/>
    </source>
</evidence>
<dbReference type="InterPro" id="IPR050816">
    <property type="entry name" value="Flavin-dep_Halogenase_NPB"/>
</dbReference>
<gene>
    <name evidence="1" type="ORF">LXT13_25815</name>
</gene>
<dbReference type="Gene3D" id="3.50.50.60">
    <property type="entry name" value="FAD/NAD(P)-binding domain"/>
    <property type="match status" value="1"/>
</dbReference>
<organism evidence="1 2">
    <name type="scientific">Pelomonas cellulosilytica</name>
    <dbReference type="NCBI Taxonomy" id="2906762"/>
    <lineage>
        <taxon>Bacteria</taxon>
        <taxon>Pseudomonadati</taxon>
        <taxon>Pseudomonadota</taxon>
        <taxon>Betaproteobacteria</taxon>
        <taxon>Burkholderiales</taxon>
        <taxon>Sphaerotilaceae</taxon>
        <taxon>Roseateles</taxon>
    </lineage>
</organism>
<dbReference type="Proteomes" id="UP001200741">
    <property type="component" value="Unassembled WGS sequence"/>
</dbReference>
<dbReference type="EMBL" id="JAJTWU010000012">
    <property type="protein sequence ID" value="MCE4557813.1"/>
    <property type="molecule type" value="Genomic_DNA"/>
</dbReference>
<reference evidence="1 2" key="1">
    <citation type="submission" date="2021-12" db="EMBL/GenBank/DDBJ databases">
        <title>Genome seq of P8.</title>
        <authorList>
            <person name="Seo T."/>
        </authorList>
    </citation>
    <scope>NUCLEOTIDE SEQUENCE [LARGE SCALE GENOMIC DNA]</scope>
    <source>
        <strain evidence="1 2">P8</strain>
    </source>
</reference>
<dbReference type="InterPro" id="IPR033856">
    <property type="entry name" value="Trp_halogen"/>
</dbReference>